<evidence type="ECO:0000256" key="3">
    <source>
        <dbReference type="ARBA" id="ARBA00022695"/>
    </source>
</evidence>
<dbReference type="EMBL" id="JAUUTY010000006">
    <property type="protein sequence ID" value="KAK1620294.1"/>
    <property type="molecule type" value="Genomic_DNA"/>
</dbReference>
<evidence type="ECO:0000256" key="6">
    <source>
        <dbReference type="ARBA" id="ARBA00022801"/>
    </source>
</evidence>
<evidence type="ECO:0000256" key="9">
    <source>
        <dbReference type="SAM" id="MobiDB-lite"/>
    </source>
</evidence>
<feature type="domain" description="Reverse transcriptase" evidence="10">
    <location>
        <begin position="112"/>
        <end position="292"/>
    </location>
</feature>
<evidence type="ECO:0000256" key="7">
    <source>
        <dbReference type="ARBA" id="ARBA00022918"/>
    </source>
</evidence>
<keyword evidence="7" id="KW-0695">RNA-directed DNA polymerase</keyword>
<feature type="region of interest" description="Disordered" evidence="9">
    <location>
        <begin position="476"/>
        <end position="495"/>
    </location>
</feature>
<dbReference type="PROSITE" id="PS50878">
    <property type="entry name" value="RT_POL"/>
    <property type="match status" value="1"/>
</dbReference>
<dbReference type="GO" id="GO:0003964">
    <property type="term" value="F:RNA-directed DNA polymerase activity"/>
    <property type="evidence" value="ECO:0007669"/>
    <property type="project" value="UniProtKB-KW"/>
</dbReference>
<keyword evidence="1" id="KW-0645">Protease</keyword>
<keyword evidence="8" id="KW-0511">Multifunctional enzyme</keyword>
<protein>
    <recommendedName>
        <fullName evidence="10">Reverse transcriptase domain-containing protein</fullName>
    </recommendedName>
</protein>
<name>A0AAD8RIJ3_LOLMU</name>
<evidence type="ECO:0000256" key="1">
    <source>
        <dbReference type="ARBA" id="ARBA00022670"/>
    </source>
</evidence>
<dbReference type="AlphaFoldDB" id="A0AAD8RIJ3"/>
<dbReference type="SUPFAM" id="SSF56672">
    <property type="entry name" value="DNA/RNA polymerases"/>
    <property type="match status" value="1"/>
</dbReference>
<dbReference type="Pfam" id="PF17919">
    <property type="entry name" value="RT_RNaseH_2"/>
    <property type="match status" value="1"/>
</dbReference>
<dbReference type="PANTHER" id="PTHR37984:SF5">
    <property type="entry name" value="PROTEIN NYNRIN-LIKE"/>
    <property type="match status" value="1"/>
</dbReference>
<dbReference type="GO" id="GO:0008233">
    <property type="term" value="F:peptidase activity"/>
    <property type="evidence" value="ECO:0007669"/>
    <property type="project" value="UniProtKB-KW"/>
</dbReference>
<evidence type="ECO:0000313" key="11">
    <source>
        <dbReference type="EMBL" id="KAK1620294.1"/>
    </source>
</evidence>
<keyword evidence="2" id="KW-0808">Transferase</keyword>
<comment type="caution">
    <text evidence="11">The sequence shown here is derived from an EMBL/GenBank/DDBJ whole genome shotgun (WGS) entry which is preliminary data.</text>
</comment>
<dbReference type="Pfam" id="PF00078">
    <property type="entry name" value="RVT_1"/>
    <property type="match status" value="1"/>
</dbReference>
<evidence type="ECO:0000256" key="4">
    <source>
        <dbReference type="ARBA" id="ARBA00022722"/>
    </source>
</evidence>
<dbReference type="InterPro" id="IPR041577">
    <property type="entry name" value="RT_RNaseH_2"/>
</dbReference>
<dbReference type="GO" id="GO:0004519">
    <property type="term" value="F:endonuclease activity"/>
    <property type="evidence" value="ECO:0007669"/>
    <property type="project" value="UniProtKB-KW"/>
</dbReference>
<accession>A0AAD8RIJ3</accession>
<keyword evidence="5" id="KW-0255">Endonuclease</keyword>
<evidence type="ECO:0000256" key="5">
    <source>
        <dbReference type="ARBA" id="ARBA00022759"/>
    </source>
</evidence>
<gene>
    <name evidence="11" type="ORF">QYE76_025811</name>
</gene>
<dbReference type="CDD" id="cd01647">
    <property type="entry name" value="RT_LTR"/>
    <property type="match status" value="1"/>
</dbReference>
<proteinExistence type="predicted"/>
<feature type="compositionally biased region" description="Pro residues" evidence="9">
    <location>
        <begin position="519"/>
        <end position="535"/>
    </location>
</feature>
<feature type="region of interest" description="Disordered" evidence="9">
    <location>
        <begin position="1"/>
        <end position="55"/>
    </location>
</feature>
<evidence type="ECO:0000256" key="2">
    <source>
        <dbReference type="ARBA" id="ARBA00022679"/>
    </source>
</evidence>
<dbReference type="FunFam" id="3.10.10.10:FF:000007">
    <property type="entry name" value="Retrovirus-related Pol polyprotein from transposon 17.6-like Protein"/>
    <property type="match status" value="1"/>
</dbReference>
<feature type="compositionally biased region" description="Polar residues" evidence="9">
    <location>
        <begin position="476"/>
        <end position="488"/>
    </location>
</feature>
<dbReference type="InterPro" id="IPR043502">
    <property type="entry name" value="DNA/RNA_pol_sf"/>
</dbReference>
<dbReference type="Gene3D" id="3.30.70.270">
    <property type="match status" value="2"/>
</dbReference>
<dbReference type="Gene3D" id="3.10.10.10">
    <property type="entry name" value="HIV Type 1 Reverse Transcriptase, subunit A, domain 1"/>
    <property type="match status" value="1"/>
</dbReference>
<feature type="region of interest" description="Disordered" evidence="9">
    <location>
        <begin position="511"/>
        <end position="535"/>
    </location>
</feature>
<evidence type="ECO:0000256" key="8">
    <source>
        <dbReference type="ARBA" id="ARBA00023268"/>
    </source>
</evidence>
<dbReference type="GO" id="GO:0006508">
    <property type="term" value="P:proteolysis"/>
    <property type="evidence" value="ECO:0007669"/>
    <property type="project" value="UniProtKB-KW"/>
</dbReference>
<dbReference type="Gene3D" id="3.10.20.370">
    <property type="match status" value="1"/>
</dbReference>
<keyword evidence="3" id="KW-0548">Nucleotidyltransferase</keyword>
<dbReference type="Proteomes" id="UP001231189">
    <property type="component" value="Unassembled WGS sequence"/>
</dbReference>
<dbReference type="InterPro" id="IPR000477">
    <property type="entry name" value="RT_dom"/>
</dbReference>
<dbReference type="InterPro" id="IPR043128">
    <property type="entry name" value="Rev_trsase/Diguanyl_cyclase"/>
</dbReference>
<reference evidence="11" key="1">
    <citation type="submission" date="2023-07" db="EMBL/GenBank/DDBJ databases">
        <title>A chromosome-level genome assembly of Lolium multiflorum.</title>
        <authorList>
            <person name="Chen Y."/>
            <person name="Copetti D."/>
            <person name="Kolliker R."/>
            <person name="Studer B."/>
        </authorList>
    </citation>
    <scope>NUCLEOTIDE SEQUENCE</scope>
    <source>
        <strain evidence="11">02402/16</strain>
        <tissue evidence="11">Leaf</tissue>
    </source>
</reference>
<keyword evidence="6" id="KW-0378">Hydrolase</keyword>
<evidence type="ECO:0000313" key="12">
    <source>
        <dbReference type="Proteomes" id="UP001231189"/>
    </source>
</evidence>
<dbReference type="InterPro" id="IPR050951">
    <property type="entry name" value="Retrovirus_Pol_polyprotein"/>
</dbReference>
<evidence type="ECO:0000259" key="10">
    <source>
        <dbReference type="PROSITE" id="PS50878"/>
    </source>
</evidence>
<dbReference type="PANTHER" id="PTHR37984">
    <property type="entry name" value="PROTEIN CBG26694"/>
    <property type="match status" value="1"/>
</dbReference>
<dbReference type="FunFam" id="3.30.70.270:FF:000020">
    <property type="entry name" value="Transposon Tf2-6 polyprotein-like Protein"/>
    <property type="match status" value="1"/>
</dbReference>
<keyword evidence="4" id="KW-0540">Nuclease</keyword>
<sequence length="535" mass="60552">MAASGYCPGLRRSSPVPELRRPIEGGAATIRSPASPCSFSPSRAPSIAPESPDCNPTRAHYVFPEELPGMPPDRSVDFVIELVPGTAPVSRRPYRMPPEELVELKKQLAELEEKNFIQPSTSSWGCPTLFVKKRDTNIPRLVVDYRPLNAVTIKNKYPLPIINDLFDQLSGATVFSKMDLRSGYHQIKIRKEDIPKTAFTTRYGLYEYTVMSFGLTNAPATFMRLMNSVFMEYLDKFVVVYIDDILIYSKTEDEHDEHLRLVLTKLREHRLYAKFSKCEFWLKELIFLGHVISEKGVAVIPDKVQAVLDWKTPKSAKEIRSFLGLAGYYRRFIENFSKIAKPMTDLLKKDKKFEWSEKAEESFQVLKTKLTTAPVLVLPDTSKDFVVYCDASLQGLGCVLMQDGHVVAYASRQLKPHELNYPTHDLELAAVIHALKQWRPTSMGKKKTRKNEGRSLFSLSWAQPISFPLPFSLARPNSAQRSPMQPSRNPGGFRKTPFFPAAPSCCLAAARRSMRRPPRCVPPPPIKPGRPPPQP</sequence>
<organism evidence="11 12">
    <name type="scientific">Lolium multiflorum</name>
    <name type="common">Italian ryegrass</name>
    <name type="synonym">Lolium perenne subsp. multiflorum</name>
    <dbReference type="NCBI Taxonomy" id="4521"/>
    <lineage>
        <taxon>Eukaryota</taxon>
        <taxon>Viridiplantae</taxon>
        <taxon>Streptophyta</taxon>
        <taxon>Embryophyta</taxon>
        <taxon>Tracheophyta</taxon>
        <taxon>Spermatophyta</taxon>
        <taxon>Magnoliopsida</taxon>
        <taxon>Liliopsida</taxon>
        <taxon>Poales</taxon>
        <taxon>Poaceae</taxon>
        <taxon>BOP clade</taxon>
        <taxon>Pooideae</taxon>
        <taxon>Poodae</taxon>
        <taxon>Poeae</taxon>
        <taxon>Poeae Chloroplast Group 2 (Poeae type)</taxon>
        <taxon>Loliodinae</taxon>
        <taxon>Loliinae</taxon>
        <taxon>Lolium</taxon>
    </lineage>
</organism>
<keyword evidence="12" id="KW-1185">Reference proteome</keyword>